<comment type="similarity">
    <text evidence="1">Belongs to the LysR transcriptional regulatory family.</text>
</comment>
<reference evidence="6 7" key="1">
    <citation type="submission" date="2020-01" db="EMBL/GenBank/DDBJ databases">
        <title>Insect and environment-associated Actinomycetes.</title>
        <authorList>
            <person name="Currrie C."/>
            <person name="Chevrette M."/>
            <person name="Carlson C."/>
            <person name="Stubbendieck R."/>
            <person name="Wendt-Pienkowski E."/>
        </authorList>
    </citation>
    <scope>NUCLEOTIDE SEQUENCE [LARGE SCALE GENOMIC DNA]</scope>
    <source>
        <strain evidence="6 7">SID7739</strain>
    </source>
</reference>
<name>A0A6G3TB63_9ACTN</name>
<accession>A0A6G3TB63</accession>
<dbReference type="Gene3D" id="3.40.190.10">
    <property type="entry name" value="Periplasmic binding protein-like II"/>
    <property type="match status" value="2"/>
</dbReference>
<dbReference type="PANTHER" id="PTHR30346">
    <property type="entry name" value="TRANSCRIPTIONAL DUAL REGULATOR HCAR-RELATED"/>
    <property type="match status" value="1"/>
</dbReference>
<organism evidence="6 7">
    <name type="scientific">Streptomyces rubrogriseus</name>
    <dbReference type="NCBI Taxonomy" id="194673"/>
    <lineage>
        <taxon>Bacteria</taxon>
        <taxon>Bacillati</taxon>
        <taxon>Actinomycetota</taxon>
        <taxon>Actinomycetes</taxon>
        <taxon>Kitasatosporales</taxon>
        <taxon>Streptomycetaceae</taxon>
        <taxon>Streptomyces</taxon>
        <taxon>Streptomyces violaceoruber group</taxon>
    </lineage>
</organism>
<feature type="domain" description="HTH lysR-type" evidence="5">
    <location>
        <begin position="49"/>
        <end position="106"/>
    </location>
</feature>
<dbReference type="Gene3D" id="1.10.10.10">
    <property type="entry name" value="Winged helix-like DNA-binding domain superfamily/Winged helix DNA-binding domain"/>
    <property type="match status" value="1"/>
</dbReference>
<dbReference type="Proteomes" id="UP000475666">
    <property type="component" value="Unassembled WGS sequence"/>
</dbReference>
<dbReference type="AlphaFoldDB" id="A0A6G3TB63"/>
<dbReference type="Pfam" id="PF00126">
    <property type="entry name" value="HTH_1"/>
    <property type="match status" value="1"/>
</dbReference>
<evidence type="ECO:0000256" key="4">
    <source>
        <dbReference type="ARBA" id="ARBA00023163"/>
    </source>
</evidence>
<dbReference type="GO" id="GO:0032993">
    <property type="term" value="C:protein-DNA complex"/>
    <property type="evidence" value="ECO:0007669"/>
    <property type="project" value="TreeGrafter"/>
</dbReference>
<protein>
    <submittedName>
        <fullName evidence="6">LysR family transcriptional regulator</fullName>
    </submittedName>
</protein>
<evidence type="ECO:0000313" key="6">
    <source>
        <dbReference type="EMBL" id="NEC33864.1"/>
    </source>
</evidence>
<dbReference type="EMBL" id="JAAGMQ010000344">
    <property type="protein sequence ID" value="NEC33864.1"/>
    <property type="molecule type" value="Genomic_DNA"/>
</dbReference>
<sequence length="353" mass="37197">MPLRNAPGVAGVFPHGRGRAASGVPTAKVTSLVNTSEEPLRTTPSEPDVEPRLLRAFLAVAQEGHFGHAASSIGVAQPALSRQVQQLERLLGVVLLDRTPRGAELTAAGRLIVPYAERALAQNRRLVRAARSVATGRADAVVLTVSAPLPGPPGGLLAETLRSFRTAHPHVQVSVTGLDDHDETAALVGGRVDAVLTWDERPVDGCASEALVEEHTSALVGREHPKARAAKVTVSDLADDALLFPVRERGHCWAQLQAAAQAAHVELNVVPTAPSAVTDLVAAGLGVSAVPASFRFAAHPEVAFVPIPGLYNRMSVMRRRDDDSDAVADFVSACRVTARGLATAHPDIWRPAH</sequence>
<dbReference type="SUPFAM" id="SSF53850">
    <property type="entry name" value="Periplasmic binding protein-like II"/>
    <property type="match status" value="1"/>
</dbReference>
<evidence type="ECO:0000259" key="5">
    <source>
        <dbReference type="PROSITE" id="PS50931"/>
    </source>
</evidence>
<comment type="caution">
    <text evidence="6">The sequence shown here is derived from an EMBL/GenBank/DDBJ whole genome shotgun (WGS) entry which is preliminary data.</text>
</comment>
<proteinExistence type="inferred from homology"/>
<evidence type="ECO:0000256" key="3">
    <source>
        <dbReference type="ARBA" id="ARBA00023125"/>
    </source>
</evidence>
<dbReference type="SUPFAM" id="SSF46785">
    <property type="entry name" value="Winged helix' DNA-binding domain"/>
    <property type="match status" value="1"/>
</dbReference>
<dbReference type="PRINTS" id="PR00039">
    <property type="entry name" value="HTHLYSR"/>
</dbReference>
<evidence type="ECO:0000256" key="2">
    <source>
        <dbReference type="ARBA" id="ARBA00023015"/>
    </source>
</evidence>
<dbReference type="PROSITE" id="PS50931">
    <property type="entry name" value="HTH_LYSR"/>
    <property type="match status" value="1"/>
</dbReference>
<gene>
    <name evidence="6" type="ORF">G3I66_11850</name>
</gene>
<dbReference type="CDD" id="cd08414">
    <property type="entry name" value="PBP2_LTTR_aromatics_like"/>
    <property type="match status" value="1"/>
</dbReference>
<dbReference type="InterPro" id="IPR000847">
    <property type="entry name" value="LysR_HTH_N"/>
</dbReference>
<keyword evidence="4" id="KW-0804">Transcription</keyword>
<dbReference type="InterPro" id="IPR036388">
    <property type="entry name" value="WH-like_DNA-bd_sf"/>
</dbReference>
<dbReference type="GO" id="GO:0003677">
    <property type="term" value="F:DNA binding"/>
    <property type="evidence" value="ECO:0007669"/>
    <property type="project" value="UniProtKB-KW"/>
</dbReference>
<keyword evidence="2" id="KW-0805">Transcription regulation</keyword>
<evidence type="ECO:0000313" key="7">
    <source>
        <dbReference type="Proteomes" id="UP000475666"/>
    </source>
</evidence>
<dbReference type="InterPro" id="IPR005119">
    <property type="entry name" value="LysR_subst-bd"/>
</dbReference>
<keyword evidence="3" id="KW-0238">DNA-binding</keyword>
<dbReference type="Pfam" id="PF03466">
    <property type="entry name" value="LysR_substrate"/>
    <property type="match status" value="1"/>
</dbReference>
<dbReference type="FunFam" id="1.10.10.10:FF:000001">
    <property type="entry name" value="LysR family transcriptional regulator"/>
    <property type="match status" value="1"/>
</dbReference>
<dbReference type="InterPro" id="IPR036390">
    <property type="entry name" value="WH_DNA-bd_sf"/>
</dbReference>
<dbReference type="PANTHER" id="PTHR30346:SF17">
    <property type="entry name" value="LYSR FAMILY TRANSCRIPTIONAL REGULATOR"/>
    <property type="match status" value="1"/>
</dbReference>
<evidence type="ECO:0000256" key="1">
    <source>
        <dbReference type="ARBA" id="ARBA00009437"/>
    </source>
</evidence>
<dbReference type="GO" id="GO:0003700">
    <property type="term" value="F:DNA-binding transcription factor activity"/>
    <property type="evidence" value="ECO:0007669"/>
    <property type="project" value="InterPro"/>
</dbReference>